<evidence type="ECO:0000313" key="12">
    <source>
        <dbReference type="EMBL" id="KAH0821091.1"/>
    </source>
</evidence>
<feature type="transmembrane region" description="Helical" evidence="11">
    <location>
        <begin position="62"/>
        <end position="82"/>
    </location>
</feature>
<dbReference type="PANTHER" id="PTHR21137">
    <property type="entry name" value="ODORANT RECEPTOR"/>
    <property type="match status" value="1"/>
</dbReference>
<keyword evidence="13" id="KW-1185">Reference proteome</keyword>
<dbReference type="EMBL" id="JABDTM020009408">
    <property type="protein sequence ID" value="KAH0821091.1"/>
    <property type="molecule type" value="Genomic_DNA"/>
</dbReference>
<feature type="transmembrane region" description="Helical" evidence="11">
    <location>
        <begin position="88"/>
        <end position="111"/>
    </location>
</feature>
<evidence type="ECO:0000256" key="3">
    <source>
        <dbReference type="ARBA" id="ARBA00022606"/>
    </source>
</evidence>
<evidence type="ECO:0000256" key="1">
    <source>
        <dbReference type="ARBA" id="ARBA00004651"/>
    </source>
</evidence>
<keyword evidence="5" id="KW-0552">Olfaction</keyword>
<dbReference type="Proteomes" id="UP000719412">
    <property type="component" value="Unassembled WGS sequence"/>
</dbReference>
<organism evidence="12 13">
    <name type="scientific">Tenebrio molitor</name>
    <name type="common">Yellow mealworm beetle</name>
    <dbReference type="NCBI Taxonomy" id="7067"/>
    <lineage>
        <taxon>Eukaryota</taxon>
        <taxon>Metazoa</taxon>
        <taxon>Ecdysozoa</taxon>
        <taxon>Arthropoda</taxon>
        <taxon>Hexapoda</taxon>
        <taxon>Insecta</taxon>
        <taxon>Pterygota</taxon>
        <taxon>Neoptera</taxon>
        <taxon>Endopterygota</taxon>
        <taxon>Coleoptera</taxon>
        <taxon>Polyphaga</taxon>
        <taxon>Cucujiformia</taxon>
        <taxon>Tenebrionidae</taxon>
        <taxon>Tenebrio</taxon>
    </lineage>
</organism>
<evidence type="ECO:0000256" key="10">
    <source>
        <dbReference type="SAM" id="MobiDB-lite"/>
    </source>
</evidence>
<evidence type="ECO:0000256" key="9">
    <source>
        <dbReference type="ARBA" id="ARBA00023224"/>
    </source>
</evidence>
<name>A0A8J6LPY8_TENMO</name>
<evidence type="ECO:0000256" key="6">
    <source>
        <dbReference type="ARBA" id="ARBA00022989"/>
    </source>
</evidence>
<reference evidence="12" key="1">
    <citation type="journal article" date="2020" name="J Insects Food Feed">
        <title>The yellow mealworm (Tenebrio molitor) genome: a resource for the emerging insects as food and feed industry.</title>
        <authorList>
            <person name="Eriksson T."/>
            <person name="Andere A."/>
            <person name="Kelstrup H."/>
            <person name="Emery V."/>
            <person name="Picard C."/>
        </authorList>
    </citation>
    <scope>NUCLEOTIDE SEQUENCE</scope>
    <source>
        <strain evidence="12">Stoneville</strain>
        <tissue evidence="12">Whole head</tissue>
    </source>
</reference>
<feature type="transmembrane region" description="Helical" evidence="11">
    <location>
        <begin position="580"/>
        <end position="599"/>
    </location>
</feature>
<feature type="transmembrane region" description="Helical" evidence="11">
    <location>
        <begin position="323"/>
        <end position="341"/>
    </location>
</feature>
<evidence type="ECO:0000256" key="4">
    <source>
        <dbReference type="ARBA" id="ARBA00022692"/>
    </source>
</evidence>
<dbReference type="PANTHER" id="PTHR21137:SF35">
    <property type="entry name" value="ODORANT RECEPTOR 19A-RELATED"/>
    <property type="match status" value="1"/>
</dbReference>
<dbReference type="GO" id="GO:0004984">
    <property type="term" value="F:olfactory receptor activity"/>
    <property type="evidence" value="ECO:0007669"/>
    <property type="project" value="InterPro"/>
</dbReference>
<keyword evidence="3" id="KW-0716">Sensory transduction</keyword>
<feature type="region of interest" description="Disordered" evidence="10">
    <location>
        <begin position="115"/>
        <end position="145"/>
    </location>
</feature>
<proteinExistence type="predicted"/>
<evidence type="ECO:0000256" key="5">
    <source>
        <dbReference type="ARBA" id="ARBA00022725"/>
    </source>
</evidence>
<comment type="subcellular location">
    <subcellularLocation>
        <location evidence="1">Cell membrane</location>
        <topology evidence="1">Multi-pass membrane protein</topology>
    </subcellularLocation>
</comment>
<keyword evidence="8" id="KW-0675">Receptor</keyword>
<evidence type="ECO:0000313" key="13">
    <source>
        <dbReference type="Proteomes" id="UP000719412"/>
    </source>
</evidence>
<comment type="caution">
    <text evidence="12">The sequence shown here is derived from an EMBL/GenBank/DDBJ whole genome shotgun (WGS) entry which is preliminary data.</text>
</comment>
<keyword evidence="7 11" id="KW-0472">Membrane</keyword>
<evidence type="ECO:0000256" key="11">
    <source>
        <dbReference type="SAM" id="Phobius"/>
    </source>
</evidence>
<evidence type="ECO:0000256" key="2">
    <source>
        <dbReference type="ARBA" id="ARBA00022475"/>
    </source>
</evidence>
<feature type="transmembrane region" description="Helical" evidence="11">
    <location>
        <begin position="297"/>
        <end position="317"/>
    </location>
</feature>
<sequence>MAKVFSCGAAFFQICTSSSTEEDLMYDDSYQEEINAKLKIIIDRHCNYIPWQQMTLMTMSNLIIPYLTSAILVALSIAFRFLQDVLWWPNYVIAVTLLANIYSIIAAGQTLEDEEMLERKDKEDGEERHRERNITKETGMLVKKKKKKKEEEEVERLRTEGRWMNVELGERDKDTEKQERTRSMRMWEGGERTRYWREGEERREMRVMERKKQRQIPNDERKEIEWVKEIWKRRDRMEKEREPEVCCQEANSFAWLDTGHVMIEERSISTRNHQNYDCLKTLRVLSSDIFRLRYVKIILKLVVSLCSAMSLLQLYFFFASPSIAKLLKCGAAFFHMCYVTLRKWCRARFYIDQFQMLLSSSVLLVRNDMVDDIMKVIELWPLDTSDDKTKNQILKWSRWINRFAVVNSSLILLCTVVAFFSRDEDNGWTFIRYIFDVLFAQWGQFLFVFGKLTLLSVALLMPAHAYQEIYVTQQITFQMMLCTTFTRRMSRVLRVTEENLIYDENYQDEIEAKLKIIIDRHNDFLRFIVAGQLLEDESERMVLELSASKWYTWNNKNKKILLTILSRTGRPLKIKFSENFVVNNRILLFIAFVSIILLLKNHMVDDVAAVVNWWQLDSVGDETKNKFIKLSTWMNRFAVLNIAILLVFATIIFFSSDEVNGLAFVHHILDQIFSHWSKFVFVFFKITLFLPSFMMSAHMYQLFYSAQHIIFQMKLLKMFIRRMARTSSSTQEDLMYDDSYQEEINAKLKIIIDKHCNFIREGRRILGMTKNTEKKEKEKYYQRNGYANEEVETLGAEET</sequence>
<feature type="transmembrane region" description="Helical" evidence="11">
    <location>
        <begin position="399"/>
        <end position="421"/>
    </location>
</feature>
<feature type="compositionally biased region" description="Basic and acidic residues" evidence="10">
    <location>
        <begin position="117"/>
        <end position="135"/>
    </location>
</feature>
<reference evidence="12" key="2">
    <citation type="submission" date="2021-08" db="EMBL/GenBank/DDBJ databases">
        <authorList>
            <person name="Eriksson T."/>
        </authorList>
    </citation>
    <scope>NUCLEOTIDE SEQUENCE</scope>
    <source>
        <strain evidence="12">Stoneville</strain>
        <tissue evidence="12">Whole head</tissue>
    </source>
</reference>
<dbReference type="GO" id="GO:0005549">
    <property type="term" value="F:odorant binding"/>
    <property type="evidence" value="ECO:0007669"/>
    <property type="project" value="InterPro"/>
</dbReference>
<evidence type="ECO:0000256" key="8">
    <source>
        <dbReference type="ARBA" id="ARBA00023170"/>
    </source>
</evidence>
<keyword evidence="6 11" id="KW-1133">Transmembrane helix</keyword>
<gene>
    <name evidence="12" type="ORF">GEV33_001700</name>
</gene>
<feature type="transmembrane region" description="Helical" evidence="11">
    <location>
        <begin position="637"/>
        <end position="655"/>
    </location>
</feature>
<dbReference type="InterPro" id="IPR004117">
    <property type="entry name" value="7tm6_olfct_rcpt"/>
</dbReference>
<keyword evidence="2" id="KW-1003">Cell membrane</keyword>
<evidence type="ECO:0000256" key="7">
    <source>
        <dbReference type="ARBA" id="ARBA00023136"/>
    </source>
</evidence>
<feature type="transmembrane region" description="Helical" evidence="11">
    <location>
        <begin position="676"/>
        <end position="696"/>
    </location>
</feature>
<dbReference type="AlphaFoldDB" id="A0A8J6LPY8"/>
<keyword evidence="4 11" id="KW-0812">Transmembrane</keyword>
<feature type="transmembrane region" description="Helical" evidence="11">
    <location>
        <begin position="441"/>
        <end position="461"/>
    </location>
</feature>
<accession>A0A8J6LPY8</accession>
<dbReference type="GO" id="GO:0005886">
    <property type="term" value="C:plasma membrane"/>
    <property type="evidence" value="ECO:0007669"/>
    <property type="project" value="UniProtKB-SubCell"/>
</dbReference>
<protein>
    <submittedName>
        <fullName evidence="12">Uncharacterized protein</fullName>
    </submittedName>
</protein>
<dbReference type="GO" id="GO:0007165">
    <property type="term" value="P:signal transduction"/>
    <property type="evidence" value="ECO:0007669"/>
    <property type="project" value="UniProtKB-KW"/>
</dbReference>
<keyword evidence="9" id="KW-0807">Transducer</keyword>